<dbReference type="AlphaFoldDB" id="A0A485LF20"/>
<protein>
    <submittedName>
        <fullName evidence="4">Aste57867_20415 protein</fullName>
    </submittedName>
</protein>
<dbReference type="Proteomes" id="UP000332933">
    <property type="component" value="Unassembled WGS sequence"/>
</dbReference>
<feature type="signal peptide" evidence="2">
    <location>
        <begin position="1"/>
        <end position="19"/>
    </location>
</feature>
<feature type="region of interest" description="Disordered" evidence="1">
    <location>
        <begin position="352"/>
        <end position="379"/>
    </location>
</feature>
<feature type="region of interest" description="Disordered" evidence="1">
    <location>
        <begin position="21"/>
        <end position="173"/>
    </location>
</feature>
<reference evidence="3" key="2">
    <citation type="submission" date="2019-06" db="EMBL/GenBank/DDBJ databases">
        <title>Genomics analysis of Aphanomyces spp. identifies a new class of oomycete effector associated with host adaptation.</title>
        <authorList>
            <person name="Gaulin E."/>
        </authorList>
    </citation>
    <scope>NUCLEOTIDE SEQUENCE</scope>
    <source>
        <strain evidence="3">CBS 578.67</strain>
    </source>
</reference>
<evidence type="ECO:0000313" key="4">
    <source>
        <dbReference type="EMBL" id="VFT97101.1"/>
    </source>
</evidence>
<dbReference type="EMBL" id="CAADRA010006836">
    <property type="protein sequence ID" value="VFT97101.1"/>
    <property type="molecule type" value="Genomic_DNA"/>
</dbReference>
<feature type="region of interest" description="Disordered" evidence="1">
    <location>
        <begin position="218"/>
        <end position="249"/>
    </location>
</feature>
<keyword evidence="5" id="KW-1185">Reference proteome</keyword>
<accession>A0A485LF20</accession>
<feature type="chain" id="PRO_5036355593" evidence="2">
    <location>
        <begin position="20"/>
        <end position="456"/>
    </location>
</feature>
<feature type="compositionally biased region" description="Low complexity" evidence="1">
    <location>
        <begin position="43"/>
        <end position="63"/>
    </location>
</feature>
<reference evidence="4 5" key="1">
    <citation type="submission" date="2019-03" db="EMBL/GenBank/DDBJ databases">
        <authorList>
            <person name="Gaulin E."/>
            <person name="Dumas B."/>
        </authorList>
    </citation>
    <scope>NUCLEOTIDE SEQUENCE [LARGE SCALE GENOMIC DNA]</scope>
    <source>
        <strain evidence="4">CBS 568.67</strain>
    </source>
</reference>
<feature type="compositionally biased region" description="Acidic residues" evidence="1">
    <location>
        <begin position="64"/>
        <end position="75"/>
    </location>
</feature>
<evidence type="ECO:0000256" key="2">
    <source>
        <dbReference type="SAM" id="SignalP"/>
    </source>
</evidence>
<dbReference type="EMBL" id="VJMH01006813">
    <property type="protein sequence ID" value="KAF0687923.1"/>
    <property type="molecule type" value="Genomic_DNA"/>
</dbReference>
<sequence length="456" mass="51007">MAFLLRFLGDILLPNEAAARKTAAARHPKDASNMPAHMRSRSRLQQQQSKQPIVQPPSSGAFDDFVDAVVDDNSDDAIVYPRHSYEPNDDDPLTPSPRRLVAGRRPKSNSHPLGHRVPSAYDGDMSEDDDTPFSRVPAPPPSSRNGGFLPKLRERTTEMSSVRKQPPPITSTRRRGSKWLFEYQSHAQTSVDSFVAKGTASEESPSMAQFAPMEPTIEEVQTPPPRSSRHRASTVPAISSSQRSPQQTRNHALNIAKDFRGRPTQLPPPPPSISANHFGRTMYDRRSSDSVVEAPPSQGRVRRLELPQSPVASSTSVDKRRPMARRLSSSEYLARYGSNEFLNVYPPQLTPRHPTRTFEEESVVSTPRHPVRRRSSMPEAQFLSRDSADDSGDEILNQIQAIRSRTDTAKLQRRTSPDLNTRLIEAAQRVPQVTLMPTTPRPKTPKTPKKVRFDCD</sequence>
<keyword evidence="2" id="KW-0732">Signal</keyword>
<feature type="region of interest" description="Disordered" evidence="1">
    <location>
        <begin position="435"/>
        <end position="456"/>
    </location>
</feature>
<dbReference type="OrthoDB" id="78361at2759"/>
<name>A0A485LF20_9STRA</name>
<evidence type="ECO:0000313" key="5">
    <source>
        <dbReference type="Proteomes" id="UP000332933"/>
    </source>
</evidence>
<gene>
    <name evidence="4" type="primary">Aste57867_20415</name>
    <name evidence="3" type="ORF">As57867_020349</name>
    <name evidence="4" type="ORF">ASTE57867_20415</name>
</gene>
<organism evidence="4 5">
    <name type="scientific">Aphanomyces stellatus</name>
    <dbReference type="NCBI Taxonomy" id="120398"/>
    <lineage>
        <taxon>Eukaryota</taxon>
        <taxon>Sar</taxon>
        <taxon>Stramenopiles</taxon>
        <taxon>Oomycota</taxon>
        <taxon>Saprolegniomycetes</taxon>
        <taxon>Saprolegniales</taxon>
        <taxon>Verrucalvaceae</taxon>
        <taxon>Aphanomyces</taxon>
    </lineage>
</organism>
<evidence type="ECO:0000256" key="1">
    <source>
        <dbReference type="SAM" id="MobiDB-lite"/>
    </source>
</evidence>
<proteinExistence type="predicted"/>
<evidence type="ECO:0000313" key="3">
    <source>
        <dbReference type="EMBL" id="KAF0687923.1"/>
    </source>
</evidence>
<feature type="compositionally biased region" description="Polar residues" evidence="1">
    <location>
        <begin position="236"/>
        <end position="249"/>
    </location>
</feature>